<dbReference type="EnsemblPlants" id="LPERR04G06770.1">
    <property type="protein sequence ID" value="LPERR04G06770.1"/>
    <property type="gene ID" value="LPERR04G06770"/>
</dbReference>
<dbReference type="Proteomes" id="UP000032180">
    <property type="component" value="Chromosome 4"/>
</dbReference>
<evidence type="ECO:0000313" key="3">
    <source>
        <dbReference type="Proteomes" id="UP000032180"/>
    </source>
</evidence>
<feature type="transmembrane region" description="Helical" evidence="1">
    <location>
        <begin position="14"/>
        <end position="40"/>
    </location>
</feature>
<keyword evidence="1" id="KW-0812">Transmembrane</keyword>
<keyword evidence="3" id="KW-1185">Reference proteome</keyword>
<dbReference type="Gramene" id="LPERR04G06770.1">
    <property type="protein sequence ID" value="LPERR04G06770.1"/>
    <property type="gene ID" value="LPERR04G06770"/>
</dbReference>
<name>A0A0D9W419_9ORYZ</name>
<sequence length="92" mass="9978">MAPPPPQPTPLEELVIAFGAGWLAMYGLARLAVLVVRGYGEEKRQAARRREQYAVEARAARLEGLKREIHGKAAVWWSAHKAAGAGAAADWS</sequence>
<reference evidence="2" key="3">
    <citation type="submission" date="2015-04" db="UniProtKB">
        <authorList>
            <consortium name="EnsemblPlants"/>
        </authorList>
    </citation>
    <scope>IDENTIFICATION</scope>
</reference>
<keyword evidence="1" id="KW-0472">Membrane</keyword>
<reference evidence="2 3" key="1">
    <citation type="submission" date="2012-08" db="EMBL/GenBank/DDBJ databases">
        <title>Oryza genome evolution.</title>
        <authorList>
            <person name="Wing R.A."/>
        </authorList>
    </citation>
    <scope>NUCLEOTIDE SEQUENCE</scope>
</reference>
<evidence type="ECO:0000256" key="1">
    <source>
        <dbReference type="SAM" id="Phobius"/>
    </source>
</evidence>
<keyword evidence="1" id="KW-1133">Transmembrane helix</keyword>
<reference evidence="3" key="2">
    <citation type="submission" date="2013-12" db="EMBL/GenBank/DDBJ databases">
        <authorList>
            <person name="Yu Y."/>
            <person name="Lee S."/>
            <person name="de Baynast K."/>
            <person name="Wissotski M."/>
            <person name="Liu L."/>
            <person name="Talag J."/>
            <person name="Goicoechea J."/>
            <person name="Angelova A."/>
            <person name="Jetty R."/>
            <person name="Kudrna D."/>
            <person name="Golser W."/>
            <person name="Rivera L."/>
            <person name="Zhang J."/>
            <person name="Wing R."/>
        </authorList>
    </citation>
    <scope>NUCLEOTIDE SEQUENCE</scope>
</reference>
<dbReference type="AlphaFoldDB" id="A0A0D9W419"/>
<dbReference type="HOGENOM" id="CLU_2416478_0_0_1"/>
<accession>A0A0D9W419</accession>
<evidence type="ECO:0000313" key="2">
    <source>
        <dbReference type="EnsemblPlants" id="LPERR04G06770.1"/>
    </source>
</evidence>
<protein>
    <submittedName>
        <fullName evidence="2">Uncharacterized protein</fullName>
    </submittedName>
</protein>
<organism evidence="2 3">
    <name type="scientific">Leersia perrieri</name>
    <dbReference type="NCBI Taxonomy" id="77586"/>
    <lineage>
        <taxon>Eukaryota</taxon>
        <taxon>Viridiplantae</taxon>
        <taxon>Streptophyta</taxon>
        <taxon>Embryophyta</taxon>
        <taxon>Tracheophyta</taxon>
        <taxon>Spermatophyta</taxon>
        <taxon>Magnoliopsida</taxon>
        <taxon>Liliopsida</taxon>
        <taxon>Poales</taxon>
        <taxon>Poaceae</taxon>
        <taxon>BOP clade</taxon>
        <taxon>Oryzoideae</taxon>
        <taxon>Oryzeae</taxon>
        <taxon>Oryzinae</taxon>
        <taxon>Leersia</taxon>
    </lineage>
</organism>
<proteinExistence type="predicted"/>